<evidence type="ECO:0000256" key="1">
    <source>
        <dbReference type="SAM" id="MobiDB-lite"/>
    </source>
</evidence>
<dbReference type="AlphaFoldDB" id="A0A445AYU7"/>
<evidence type="ECO:0000313" key="2">
    <source>
        <dbReference type="EMBL" id="RYR31581.1"/>
    </source>
</evidence>
<keyword evidence="3" id="KW-1185">Reference proteome</keyword>
<sequence length="196" mass="20556">MVSEESFLVLFPEVRTPELLAKLVDVVSSSGGSNWNPQAPTIAACSSSRLVGAYSSVPVIAPQAMVVVSPSFAADLNRSSDREVGIIDTAPVSLQGGTPNDIDDVLRDDDDDDDVEPDIISDDSGDDIVASNLAGDGRASSSGTQQGEFSLGFGGKGFWKHSLNELNSNSIYRESISNSNEPNSNYLGLLLGSNST</sequence>
<feature type="compositionally biased region" description="Acidic residues" evidence="1">
    <location>
        <begin position="101"/>
        <end position="126"/>
    </location>
</feature>
<dbReference type="Proteomes" id="UP000289738">
    <property type="component" value="Chromosome B01"/>
</dbReference>
<proteinExistence type="predicted"/>
<name>A0A445AYU7_ARAHY</name>
<organism evidence="2 3">
    <name type="scientific">Arachis hypogaea</name>
    <name type="common">Peanut</name>
    <dbReference type="NCBI Taxonomy" id="3818"/>
    <lineage>
        <taxon>Eukaryota</taxon>
        <taxon>Viridiplantae</taxon>
        <taxon>Streptophyta</taxon>
        <taxon>Embryophyta</taxon>
        <taxon>Tracheophyta</taxon>
        <taxon>Spermatophyta</taxon>
        <taxon>Magnoliopsida</taxon>
        <taxon>eudicotyledons</taxon>
        <taxon>Gunneridae</taxon>
        <taxon>Pentapetalae</taxon>
        <taxon>rosids</taxon>
        <taxon>fabids</taxon>
        <taxon>Fabales</taxon>
        <taxon>Fabaceae</taxon>
        <taxon>Papilionoideae</taxon>
        <taxon>50 kb inversion clade</taxon>
        <taxon>dalbergioids sensu lato</taxon>
        <taxon>Dalbergieae</taxon>
        <taxon>Pterocarpus clade</taxon>
        <taxon>Arachis</taxon>
    </lineage>
</organism>
<accession>A0A445AYU7</accession>
<comment type="caution">
    <text evidence="2">The sequence shown here is derived from an EMBL/GenBank/DDBJ whole genome shotgun (WGS) entry which is preliminary data.</text>
</comment>
<evidence type="ECO:0000313" key="3">
    <source>
        <dbReference type="Proteomes" id="UP000289738"/>
    </source>
</evidence>
<reference evidence="2 3" key="1">
    <citation type="submission" date="2019-01" db="EMBL/GenBank/DDBJ databases">
        <title>Sequencing of cultivated peanut Arachis hypogaea provides insights into genome evolution and oil improvement.</title>
        <authorList>
            <person name="Chen X."/>
        </authorList>
    </citation>
    <scope>NUCLEOTIDE SEQUENCE [LARGE SCALE GENOMIC DNA]</scope>
    <source>
        <strain evidence="3">cv. Fuhuasheng</strain>
        <tissue evidence="2">Leaves</tissue>
    </source>
</reference>
<protein>
    <submittedName>
        <fullName evidence="2">Uncharacterized protein</fullName>
    </submittedName>
</protein>
<gene>
    <name evidence="2" type="ORF">Ahy_B01g056407</name>
</gene>
<dbReference type="EMBL" id="SDMP01000011">
    <property type="protein sequence ID" value="RYR31581.1"/>
    <property type="molecule type" value="Genomic_DNA"/>
</dbReference>
<feature type="region of interest" description="Disordered" evidence="1">
    <location>
        <begin position="91"/>
        <end position="127"/>
    </location>
</feature>